<accession>A0A8X6XE76</accession>
<reference evidence="1" key="1">
    <citation type="submission" date="2020-08" db="EMBL/GenBank/DDBJ databases">
        <title>Multicomponent nature underlies the extraordinary mechanical properties of spider dragline silk.</title>
        <authorList>
            <person name="Kono N."/>
            <person name="Nakamura H."/>
            <person name="Mori M."/>
            <person name="Yoshida Y."/>
            <person name="Ohtoshi R."/>
            <person name="Malay A.D."/>
            <person name="Moran D.A.P."/>
            <person name="Tomita M."/>
            <person name="Numata K."/>
            <person name="Arakawa K."/>
        </authorList>
    </citation>
    <scope>NUCLEOTIDE SEQUENCE</scope>
</reference>
<evidence type="ECO:0000313" key="2">
    <source>
        <dbReference type="Proteomes" id="UP000886998"/>
    </source>
</evidence>
<dbReference type="Proteomes" id="UP000886998">
    <property type="component" value="Unassembled WGS sequence"/>
</dbReference>
<comment type="caution">
    <text evidence="1">The sequence shown here is derived from an EMBL/GenBank/DDBJ whole genome shotgun (WGS) entry which is preliminary data.</text>
</comment>
<proteinExistence type="predicted"/>
<evidence type="ECO:0000313" key="1">
    <source>
        <dbReference type="EMBL" id="GFY52133.1"/>
    </source>
</evidence>
<name>A0A8X6XE76_9ARAC</name>
<dbReference type="EMBL" id="BMAV01008485">
    <property type="protein sequence ID" value="GFY52133.1"/>
    <property type="molecule type" value="Genomic_DNA"/>
</dbReference>
<organism evidence="1 2">
    <name type="scientific">Trichonephila inaurata madagascariensis</name>
    <dbReference type="NCBI Taxonomy" id="2747483"/>
    <lineage>
        <taxon>Eukaryota</taxon>
        <taxon>Metazoa</taxon>
        <taxon>Ecdysozoa</taxon>
        <taxon>Arthropoda</taxon>
        <taxon>Chelicerata</taxon>
        <taxon>Arachnida</taxon>
        <taxon>Araneae</taxon>
        <taxon>Araneomorphae</taxon>
        <taxon>Entelegynae</taxon>
        <taxon>Araneoidea</taxon>
        <taxon>Nephilidae</taxon>
        <taxon>Trichonephila</taxon>
        <taxon>Trichonephila inaurata</taxon>
    </lineage>
</organism>
<gene>
    <name evidence="1" type="ORF">TNIN_173601</name>
</gene>
<feature type="non-terminal residue" evidence="1">
    <location>
        <position position="1"/>
    </location>
</feature>
<keyword evidence="2" id="KW-1185">Reference proteome</keyword>
<dbReference type="AlphaFoldDB" id="A0A8X6XE76"/>
<sequence length="56" mass="6304">NLLGLKSRKRTSCVCENLQAVFNRIRLYAVKRVLQYNAAGGFLVLILPEADVLLEL</sequence>
<protein>
    <submittedName>
        <fullName evidence="1">Uncharacterized protein</fullName>
    </submittedName>
</protein>